<dbReference type="EMBL" id="JAOAOG010000122">
    <property type="protein sequence ID" value="KAJ6247647.1"/>
    <property type="molecule type" value="Genomic_DNA"/>
</dbReference>
<reference evidence="3" key="1">
    <citation type="submission" date="2022-08" db="EMBL/GenBank/DDBJ databases">
        <title>Novel sulfate-reducing endosymbionts in the free-living metamonad Anaeramoeba.</title>
        <authorList>
            <person name="Jerlstrom-Hultqvist J."/>
            <person name="Cepicka I."/>
            <person name="Gallot-Lavallee L."/>
            <person name="Salas-Leiva D."/>
            <person name="Curtis B.A."/>
            <person name="Zahonova K."/>
            <person name="Pipaliya S."/>
            <person name="Dacks J."/>
            <person name="Roger A.J."/>
        </authorList>
    </citation>
    <scope>NUCLEOTIDE SEQUENCE</scope>
    <source>
        <strain evidence="3">Schooner1</strain>
    </source>
</reference>
<evidence type="ECO:0000256" key="1">
    <source>
        <dbReference type="SAM" id="Coils"/>
    </source>
</evidence>
<evidence type="ECO:0000259" key="2">
    <source>
        <dbReference type="PROSITE" id="PS50132"/>
    </source>
</evidence>
<keyword evidence="1" id="KW-0175">Coiled coil</keyword>
<dbReference type="PROSITE" id="PS50132">
    <property type="entry name" value="RGS"/>
    <property type="match status" value="1"/>
</dbReference>
<dbReference type="Pfam" id="PF04784">
    <property type="entry name" value="DUF547"/>
    <property type="match status" value="1"/>
</dbReference>
<feature type="domain" description="RGS" evidence="2">
    <location>
        <begin position="491"/>
        <end position="602"/>
    </location>
</feature>
<accession>A0ABQ8YT09</accession>
<dbReference type="Pfam" id="PF00615">
    <property type="entry name" value="RGS"/>
    <property type="match status" value="1"/>
</dbReference>
<protein>
    <recommendedName>
        <fullName evidence="2">RGS domain-containing protein</fullName>
    </recommendedName>
</protein>
<proteinExistence type="predicted"/>
<sequence>MGNNLILENIPKKKSTRKFRNKFKRISKKNHCALRVDSCGIVKGLTKQANRMFGFHLNGSSVPFLHLCSLNQKYYGETTKKLLPRFVNRIYKTKNQMLYLTFRFNRCSKTDLEKEKTTKEKRCMPSHKHFLCFVDVKLYNVANKVWFEIWLKEVDLERRDHLNIKNKMDKKYKEIQRLKNLIKQYQIQMKKSPLNSHLGKRIRRTIQRKAKQKRQNLQIKGQMQVTKQRISKLKTVIRSRGKDSQSLKSQIDNHTQRYENKENQLSKQYEKKKRSTLINELKKINSKIQQKNNEKDDILKQLSSLRSNLRTSILKKKSEGNKIVSGLLKTQEFVRLEKEKMELSEYILENKELIQKIKKKLENYLESEYFQVEIAKTCNIIKKMTNKTNKLLLQKQQRSKSSKLVFNKTISQEISWALKSDDDNNDDGFSTKNKKFTKITENIYSSFYYLSPNLSKSNQRKEHTMKRSKTTPNGRIFYRTKSIKDVVSLTTLEEFDNLPIAFEFFKEFLSERMASEPLLFWLDMLDWKKYYREENSEEMFIYIHNTYIRQSAAFSLDCNEKTRKHFLKIWETEEFSITVFDELKCKIKLLLENTYLSKFRESYLNLELGKLDVSKNKSFSKKSYLEFGLFQTDKKSNILNLNIDNKKIIEKPSKISTKLIKKLIALLNEQYYDALASIYSSKITKSISYQKIINEIAALKNINLDQLSKSDPNSQITFFVNIYNLLFVHSLILHNQPLTQNYYQTFLNQNYYDIGGEHFSLNGIKNGILKLSKDHETKIQYQKFLQNYNNENIKFNPDIHFLLINPTQHTPALYCFREEKLKNDIIECKNLFYKQNIKIIEKEKKILLPYVFYENLNHFGKKSTKFKKYLKTFNAFKAINLKKYRIYFVRKTFENQIIFDK</sequence>
<evidence type="ECO:0000313" key="4">
    <source>
        <dbReference type="Proteomes" id="UP001150062"/>
    </source>
</evidence>
<dbReference type="InterPro" id="IPR044926">
    <property type="entry name" value="RGS_subdomain_2"/>
</dbReference>
<dbReference type="InterPro" id="IPR036305">
    <property type="entry name" value="RGS_sf"/>
</dbReference>
<evidence type="ECO:0000313" key="3">
    <source>
        <dbReference type="EMBL" id="KAJ6247647.1"/>
    </source>
</evidence>
<dbReference type="SUPFAM" id="SSF48097">
    <property type="entry name" value="Regulator of G-protein signaling, RGS"/>
    <property type="match status" value="1"/>
</dbReference>
<dbReference type="PANTHER" id="PTHR46361:SF3">
    <property type="entry name" value="ELECTRON CARRIER_ PROTEIN DISULFIDE OXIDOREDUCTASE"/>
    <property type="match status" value="1"/>
</dbReference>
<gene>
    <name evidence="3" type="ORF">M0813_18281</name>
</gene>
<dbReference type="InterPro" id="IPR016137">
    <property type="entry name" value="RGS"/>
</dbReference>
<feature type="coiled-coil region" evidence="1">
    <location>
        <begin position="244"/>
        <end position="308"/>
    </location>
</feature>
<dbReference type="InterPro" id="IPR006869">
    <property type="entry name" value="DUF547"/>
</dbReference>
<organism evidence="3 4">
    <name type="scientific">Anaeramoeba flamelloides</name>
    <dbReference type="NCBI Taxonomy" id="1746091"/>
    <lineage>
        <taxon>Eukaryota</taxon>
        <taxon>Metamonada</taxon>
        <taxon>Anaeramoebidae</taxon>
        <taxon>Anaeramoeba</taxon>
    </lineage>
</organism>
<dbReference type="Gene3D" id="1.10.167.10">
    <property type="entry name" value="Regulator of G-protein Signalling 4, domain 2"/>
    <property type="match status" value="1"/>
</dbReference>
<dbReference type="SMART" id="SM00315">
    <property type="entry name" value="RGS"/>
    <property type="match status" value="1"/>
</dbReference>
<comment type="caution">
    <text evidence="3">The sequence shown here is derived from an EMBL/GenBank/DDBJ whole genome shotgun (WGS) entry which is preliminary data.</text>
</comment>
<name>A0ABQ8YT09_9EUKA</name>
<feature type="coiled-coil region" evidence="1">
    <location>
        <begin position="336"/>
        <end position="363"/>
    </location>
</feature>
<dbReference type="PANTHER" id="PTHR46361">
    <property type="entry name" value="ELECTRON CARRIER/ PROTEIN DISULFIDE OXIDOREDUCTASE"/>
    <property type="match status" value="1"/>
</dbReference>
<dbReference type="Proteomes" id="UP001150062">
    <property type="component" value="Unassembled WGS sequence"/>
</dbReference>
<keyword evidence="4" id="KW-1185">Reference proteome</keyword>